<evidence type="ECO:0000313" key="2">
    <source>
        <dbReference type="EMBL" id="KAF5890498.1"/>
    </source>
</evidence>
<evidence type="ECO:0000256" key="1">
    <source>
        <dbReference type="SAM" id="MobiDB-lite"/>
    </source>
</evidence>
<name>A0A8J4THA3_CLAMG</name>
<dbReference type="Proteomes" id="UP000727407">
    <property type="component" value="Unassembled WGS sequence"/>
</dbReference>
<proteinExistence type="predicted"/>
<dbReference type="EMBL" id="QNUK01000679">
    <property type="protein sequence ID" value="KAF5890498.1"/>
    <property type="molecule type" value="Genomic_DNA"/>
</dbReference>
<organism evidence="2 3">
    <name type="scientific">Clarias magur</name>
    <name type="common">Asian catfish</name>
    <name type="synonym">Macropteronotus magur</name>
    <dbReference type="NCBI Taxonomy" id="1594786"/>
    <lineage>
        <taxon>Eukaryota</taxon>
        <taxon>Metazoa</taxon>
        <taxon>Chordata</taxon>
        <taxon>Craniata</taxon>
        <taxon>Vertebrata</taxon>
        <taxon>Euteleostomi</taxon>
        <taxon>Actinopterygii</taxon>
        <taxon>Neopterygii</taxon>
        <taxon>Teleostei</taxon>
        <taxon>Ostariophysi</taxon>
        <taxon>Siluriformes</taxon>
        <taxon>Clariidae</taxon>
        <taxon>Clarias</taxon>
    </lineage>
</organism>
<evidence type="ECO:0000313" key="3">
    <source>
        <dbReference type="Proteomes" id="UP000727407"/>
    </source>
</evidence>
<keyword evidence="3" id="KW-1185">Reference proteome</keyword>
<dbReference type="AlphaFoldDB" id="A0A8J4THA3"/>
<accession>A0A8J4THA3</accession>
<feature type="region of interest" description="Disordered" evidence="1">
    <location>
        <begin position="45"/>
        <end position="75"/>
    </location>
</feature>
<reference evidence="2" key="1">
    <citation type="submission" date="2020-07" db="EMBL/GenBank/DDBJ databases">
        <title>Clarias magur genome sequencing, assembly and annotation.</title>
        <authorList>
            <person name="Kushwaha B."/>
            <person name="Kumar R."/>
            <person name="Das P."/>
            <person name="Joshi C.G."/>
            <person name="Kumar D."/>
            <person name="Nagpure N.S."/>
            <person name="Pandey M."/>
            <person name="Agarwal S."/>
            <person name="Srivastava S."/>
            <person name="Singh M."/>
            <person name="Sahoo L."/>
            <person name="Jayasankar P."/>
            <person name="Meher P.K."/>
            <person name="Koringa P.G."/>
            <person name="Iquebal M.A."/>
            <person name="Das S.P."/>
            <person name="Bit A."/>
            <person name="Patnaik S."/>
            <person name="Patel N."/>
            <person name="Shah T.M."/>
            <person name="Hinsu A."/>
            <person name="Jena J.K."/>
        </authorList>
    </citation>
    <scope>NUCLEOTIDE SEQUENCE</scope>
    <source>
        <strain evidence="2">CIFAMagur01</strain>
        <tissue evidence="2">Testis</tissue>
    </source>
</reference>
<comment type="caution">
    <text evidence="2">The sequence shown here is derived from an EMBL/GenBank/DDBJ whole genome shotgun (WGS) entry which is preliminary data.</text>
</comment>
<gene>
    <name evidence="2" type="ORF">DAT39_019809</name>
</gene>
<sequence length="75" mass="8449">MVQRYNFNQLSLCPRRKINLCEIRGGIQIATICFSSSFAFRRGKQQPGAGLQMNHKDAGQGTRGISAHRITSIRR</sequence>
<protein>
    <submittedName>
        <fullName evidence="2">Uncharacterized protein</fullName>
    </submittedName>
</protein>